<gene>
    <name evidence="8" type="ORF">BJ684DRAFT_19579</name>
</gene>
<dbReference type="Pfam" id="PF01873">
    <property type="entry name" value="eIF-5_eIF-2B"/>
    <property type="match status" value="1"/>
</dbReference>
<keyword evidence="2 8" id="KW-0396">Initiation factor</keyword>
<dbReference type="GO" id="GO:0005525">
    <property type="term" value="F:GTP binding"/>
    <property type="evidence" value="ECO:0007669"/>
    <property type="project" value="UniProtKB-KW"/>
</dbReference>
<dbReference type="InterPro" id="IPR016190">
    <property type="entry name" value="Transl_init_fac_IF2/IF5_Zn-bd"/>
</dbReference>
<dbReference type="SUPFAM" id="SSF100966">
    <property type="entry name" value="Translation initiation factor 2 beta, aIF2beta, N-terminal domain"/>
    <property type="match status" value="1"/>
</dbReference>
<protein>
    <submittedName>
        <fullName evidence="8">Translation initiation factor</fullName>
    </submittedName>
</protein>
<dbReference type="InterPro" id="IPR003307">
    <property type="entry name" value="W2_domain"/>
</dbReference>
<dbReference type="GO" id="GO:0071074">
    <property type="term" value="F:eukaryotic initiation factor eIF2 binding"/>
    <property type="evidence" value="ECO:0007669"/>
    <property type="project" value="TreeGrafter"/>
</dbReference>
<dbReference type="Gene3D" id="2.20.25.350">
    <property type="match status" value="1"/>
</dbReference>
<dbReference type="SMART" id="SM00515">
    <property type="entry name" value="eIF5C"/>
    <property type="match status" value="1"/>
</dbReference>
<sequence length="414" mass="45363">MSVNIRRDVQDSFYRYKMPQLISKVEGKGNGIKTVIPNMTDIAKALARPPAYPTKFIGVELGAQVKCNEVADRYIVNGAHDAPKLASLLDTFINRFVLCGKCKNPETDLLIRDNAITRDCKACGKRTPIEKHKLVPFILKNPPPVSSQYGKRAKQAMSKQGAGSLDIDGSGAGDDQDGSGGSDDELTRRITAEAAALPSSGAGNGNDNDGDDTDDDWAEDTSPEAQAERMRAIERELNTNLVLGEDEEDGAGNGKYETFGLWLEAHPSTSDAEIVEEAKSLGVLGKHRTVQVLVQCVLTDEKALSAQVTKRVPLLRQFVKTEKDQKSLLGGLERLFGLTFPSLLPKLPIVLKVLFDADLIDEEVLLKWGEKASKKYVDKSISKKVKTAAIPFLNWLEEAEEESDDDEDEESDDE</sequence>
<dbReference type="PANTHER" id="PTHR23001:SF7">
    <property type="entry name" value="EUKARYOTIC TRANSLATION INITIATION FACTOR 5"/>
    <property type="match status" value="1"/>
</dbReference>
<dbReference type="Proteomes" id="UP000267251">
    <property type="component" value="Unassembled WGS sequence"/>
</dbReference>
<reference evidence="9" key="1">
    <citation type="journal article" date="2018" name="Nat. Microbiol.">
        <title>Leveraging single-cell genomics to expand the fungal tree of life.</title>
        <authorList>
            <person name="Ahrendt S.R."/>
            <person name="Quandt C.A."/>
            <person name="Ciobanu D."/>
            <person name="Clum A."/>
            <person name="Salamov A."/>
            <person name="Andreopoulos B."/>
            <person name="Cheng J.F."/>
            <person name="Woyke T."/>
            <person name="Pelin A."/>
            <person name="Henrissat B."/>
            <person name="Reynolds N.K."/>
            <person name="Benny G.L."/>
            <person name="Smith M.E."/>
            <person name="James T.Y."/>
            <person name="Grigoriev I.V."/>
        </authorList>
    </citation>
    <scope>NUCLEOTIDE SEQUENCE [LARGE SCALE GENOMIC DNA]</scope>
</reference>
<keyword evidence="3" id="KW-0547">Nucleotide-binding</keyword>
<evidence type="ECO:0000259" key="7">
    <source>
        <dbReference type="PROSITE" id="PS51363"/>
    </source>
</evidence>
<comment type="similarity">
    <text evidence="1">Belongs to the eIF-2-beta/eIF-5 family.</text>
</comment>
<accession>A0A4P9Y7R5</accession>
<dbReference type="CDD" id="cd11561">
    <property type="entry name" value="W2_eIF5"/>
    <property type="match status" value="1"/>
</dbReference>
<keyword evidence="5" id="KW-0342">GTP-binding</keyword>
<dbReference type="PROSITE" id="PS51363">
    <property type="entry name" value="W2"/>
    <property type="match status" value="1"/>
</dbReference>
<proteinExistence type="inferred from homology"/>
<evidence type="ECO:0000313" key="9">
    <source>
        <dbReference type="Proteomes" id="UP000267251"/>
    </source>
</evidence>
<organism evidence="8 9">
    <name type="scientific">Piptocephalis cylindrospora</name>
    <dbReference type="NCBI Taxonomy" id="1907219"/>
    <lineage>
        <taxon>Eukaryota</taxon>
        <taxon>Fungi</taxon>
        <taxon>Fungi incertae sedis</taxon>
        <taxon>Zoopagomycota</taxon>
        <taxon>Zoopagomycotina</taxon>
        <taxon>Zoopagomycetes</taxon>
        <taxon>Zoopagales</taxon>
        <taxon>Piptocephalidaceae</taxon>
        <taxon>Piptocephalis</taxon>
    </lineage>
</organism>
<dbReference type="GO" id="GO:0001732">
    <property type="term" value="P:formation of cytoplasmic translation initiation complex"/>
    <property type="evidence" value="ECO:0007669"/>
    <property type="project" value="TreeGrafter"/>
</dbReference>
<dbReference type="Gene3D" id="3.30.30.170">
    <property type="match status" value="1"/>
</dbReference>
<dbReference type="SUPFAM" id="SSF48371">
    <property type="entry name" value="ARM repeat"/>
    <property type="match status" value="1"/>
</dbReference>
<dbReference type="InterPro" id="IPR016189">
    <property type="entry name" value="Transl_init_fac_IF2/IF5_N"/>
</dbReference>
<evidence type="ECO:0000256" key="2">
    <source>
        <dbReference type="ARBA" id="ARBA00022540"/>
    </source>
</evidence>
<dbReference type="GO" id="GO:0005829">
    <property type="term" value="C:cytosol"/>
    <property type="evidence" value="ECO:0007669"/>
    <property type="project" value="TreeGrafter"/>
</dbReference>
<evidence type="ECO:0000256" key="4">
    <source>
        <dbReference type="ARBA" id="ARBA00022917"/>
    </source>
</evidence>
<dbReference type="EMBL" id="KZ987909">
    <property type="protein sequence ID" value="RKP13980.1"/>
    <property type="molecule type" value="Genomic_DNA"/>
</dbReference>
<dbReference type="PANTHER" id="PTHR23001">
    <property type="entry name" value="EUKARYOTIC TRANSLATION INITIATION FACTOR"/>
    <property type="match status" value="1"/>
</dbReference>
<name>A0A4P9Y7R5_9FUNG</name>
<dbReference type="FunFam" id="3.30.30.170:FF:000002">
    <property type="entry name" value="Eukaryotic translation initiation factor 5"/>
    <property type="match status" value="1"/>
</dbReference>
<dbReference type="InterPro" id="IPR016024">
    <property type="entry name" value="ARM-type_fold"/>
</dbReference>
<dbReference type="GO" id="GO:0005092">
    <property type="term" value="F:GDP-dissociation inhibitor activity"/>
    <property type="evidence" value="ECO:0007669"/>
    <property type="project" value="TreeGrafter"/>
</dbReference>
<evidence type="ECO:0000256" key="1">
    <source>
        <dbReference type="ARBA" id="ARBA00010397"/>
    </source>
</evidence>
<keyword evidence="9" id="KW-1185">Reference proteome</keyword>
<evidence type="ECO:0000256" key="5">
    <source>
        <dbReference type="ARBA" id="ARBA00023134"/>
    </source>
</evidence>
<dbReference type="OrthoDB" id="10250831at2759"/>
<feature type="domain" description="W2" evidence="7">
    <location>
        <begin position="249"/>
        <end position="406"/>
    </location>
</feature>
<feature type="region of interest" description="Disordered" evidence="6">
    <location>
        <begin position="145"/>
        <end position="227"/>
    </location>
</feature>
<dbReference type="Pfam" id="PF02020">
    <property type="entry name" value="W2"/>
    <property type="match status" value="1"/>
</dbReference>
<dbReference type="GO" id="GO:0003743">
    <property type="term" value="F:translation initiation factor activity"/>
    <property type="evidence" value="ECO:0007669"/>
    <property type="project" value="UniProtKB-KW"/>
</dbReference>
<dbReference type="SUPFAM" id="SSF75689">
    <property type="entry name" value="Zinc-binding domain of translation initiation factor 2 beta"/>
    <property type="match status" value="1"/>
</dbReference>
<dbReference type="InterPro" id="IPR045196">
    <property type="entry name" value="IF2/IF5"/>
</dbReference>
<evidence type="ECO:0000256" key="3">
    <source>
        <dbReference type="ARBA" id="ARBA00022741"/>
    </source>
</evidence>
<feature type="compositionally biased region" description="Acidic residues" evidence="6">
    <location>
        <begin position="208"/>
        <end position="222"/>
    </location>
</feature>
<dbReference type="FunFam" id="2.20.25.350:FF:000001">
    <property type="entry name" value="Eukaryotic translation initiation factor 5"/>
    <property type="match status" value="1"/>
</dbReference>
<keyword evidence="4" id="KW-0648">Protein biosynthesis</keyword>
<evidence type="ECO:0000313" key="8">
    <source>
        <dbReference type="EMBL" id="RKP13980.1"/>
    </source>
</evidence>
<dbReference type="SMART" id="SM00653">
    <property type="entry name" value="eIF2B_5"/>
    <property type="match status" value="1"/>
</dbReference>
<evidence type="ECO:0000256" key="6">
    <source>
        <dbReference type="SAM" id="MobiDB-lite"/>
    </source>
</evidence>
<dbReference type="InterPro" id="IPR002735">
    <property type="entry name" value="Transl_init_fac_IF2/IF5_dom"/>
</dbReference>
<dbReference type="AlphaFoldDB" id="A0A4P9Y7R5"/>
<dbReference type="Gene3D" id="1.25.40.180">
    <property type="match status" value="1"/>
</dbReference>